<evidence type="ECO:0000313" key="3">
    <source>
        <dbReference type="Proteomes" id="UP000051139"/>
    </source>
</evidence>
<dbReference type="RefSeq" id="WP_057811488.1">
    <property type="nucleotide sequence ID" value="NZ_BJUD01000031.1"/>
</dbReference>
<keyword evidence="3" id="KW-1185">Reference proteome</keyword>
<evidence type="ECO:0008006" key="5">
    <source>
        <dbReference type="Google" id="ProtNLM"/>
    </source>
</evidence>
<dbReference type="EMBL" id="BJUD01000031">
    <property type="protein sequence ID" value="GEK29086.1"/>
    <property type="molecule type" value="Genomic_DNA"/>
</dbReference>
<evidence type="ECO:0000313" key="2">
    <source>
        <dbReference type="EMBL" id="KRN94110.1"/>
    </source>
</evidence>
<organism evidence="2 3">
    <name type="scientific">Furfurilactobacillus siliginis</name>
    <dbReference type="NCBI Taxonomy" id="348151"/>
    <lineage>
        <taxon>Bacteria</taxon>
        <taxon>Bacillati</taxon>
        <taxon>Bacillota</taxon>
        <taxon>Bacilli</taxon>
        <taxon>Lactobacillales</taxon>
        <taxon>Lactobacillaceae</taxon>
        <taxon>Furfurilactobacillus</taxon>
    </lineage>
</organism>
<comment type="caution">
    <text evidence="2">The sequence shown here is derived from an EMBL/GenBank/DDBJ whole genome shotgun (WGS) entry which is preliminary data.</text>
</comment>
<dbReference type="EMBL" id="JQCB01000017">
    <property type="protein sequence ID" value="KRN94110.1"/>
    <property type="molecule type" value="Genomic_DNA"/>
</dbReference>
<dbReference type="AlphaFoldDB" id="A0A0R2KXF8"/>
<dbReference type="Proteomes" id="UP000321429">
    <property type="component" value="Unassembled WGS sequence"/>
</dbReference>
<reference evidence="1 4" key="2">
    <citation type="submission" date="2019-07" db="EMBL/GenBank/DDBJ databases">
        <title>Whole genome shotgun sequence of Lactobacillus siliginis NBRC 101315.</title>
        <authorList>
            <person name="Hosoyama A."/>
            <person name="Uohara A."/>
            <person name="Ohji S."/>
            <person name="Ichikawa N."/>
        </authorList>
    </citation>
    <scope>NUCLEOTIDE SEQUENCE [LARGE SCALE GENOMIC DNA]</scope>
    <source>
        <strain evidence="1 4">NBRC 101315</strain>
    </source>
</reference>
<dbReference type="Proteomes" id="UP000051139">
    <property type="component" value="Unassembled WGS sequence"/>
</dbReference>
<sequence length="285" mass="32838">MNYELVSVLRPGDANWLKQKARLNENEGTLITLAPDPFYLQKRETDCANMINLVDYVTKRTYHPEKHLFFSKVPTVTGSDIFLEEDGTVSVIANGETIGQVSLFPNTRRLVQSIVYFNSDGTRDFMEEYTFDGQLFSRLFYYENAVQQICFFNDQQRVVLRFYFYQGVINLVTVEDPQTQEITEQFDSITDFYKAQVAKIVTTADTVGISYLGMELDALQETQSDNRFYLEEKPVDDQGNMLGNLQLILTNQITSVKEVVIDEEWRDVIAKTGVDQKKIIWTNGN</sequence>
<proteinExistence type="predicted"/>
<gene>
    <name evidence="2" type="ORF">IV55_GL000623</name>
    <name evidence="1" type="ORF">LSI01_13970</name>
</gene>
<reference evidence="2 3" key="1">
    <citation type="journal article" date="2015" name="Genome Announc.">
        <title>Expanding the biotechnology potential of lactobacilli through comparative genomics of 213 strains and associated genera.</title>
        <authorList>
            <person name="Sun Z."/>
            <person name="Harris H.M."/>
            <person name="McCann A."/>
            <person name="Guo C."/>
            <person name="Argimon S."/>
            <person name="Zhang W."/>
            <person name="Yang X."/>
            <person name="Jeffery I.B."/>
            <person name="Cooney J.C."/>
            <person name="Kagawa T.F."/>
            <person name="Liu W."/>
            <person name="Song Y."/>
            <person name="Salvetti E."/>
            <person name="Wrobel A."/>
            <person name="Rasinkangas P."/>
            <person name="Parkhill J."/>
            <person name="Rea M.C."/>
            <person name="O'Sullivan O."/>
            <person name="Ritari J."/>
            <person name="Douillard F.P."/>
            <person name="Paul Ross R."/>
            <person name="Yang R."/>
            <person name="Briner A.E."/>
            <person name="Felis G.E."/>
            <person name="de Vos W.M."/>
            <person name="Barrangou R."/>
            <person name="Klaenhammer T.R."/>
            <person name="Caufield P.W."/>
            <person name="Cui Y."/>
            <person name="Zhang H."/>
            <person name="O'Toole P.W."/>
        </authorList>
    </citation>
    <scope>NUCLEOTIDE SEQUENCE [LARGE SCALE GENOMIC DNA]</scope>
    <source>
        <strain evidence="2 3">DSM 22696</strain>
    </source>
</reference>
<dbReference type="OrthoDB" id="2248484at2"/>
<evidence type="ECO:0000313" key="1">
    <source>
        <dbReference type="EMBL" id="GEK29086.1"/>
    </source>
</evidence>
<dbReference type="PATRIC" id="fig|348151.3.peg.640"/>
<evidence type="ECO:0000313" key="4">
    <source>
        <dbReference type="Proteomes" id="UP000321429"/>
    </source>
</evidence>
<dbReference type="STRING" id="348151.IV55_GL000623"/>
<accession>A0A0R2KXF8</accession>
<name>A0A0R2KXF8_9LACO</name>
<protein>
    <recommendedName>
        <fullName evidence="5">Accessory Sec system glycosyltransferase GtfB</fullName>
    </recommendedName>
</protein>